<protein>
    <submittedName>
        <fullName evidence="2">Uncharacterized protein</fullName>
    </submittedName>
</protein>
<reference evidence="3" key="1">
    <citation type="journal article" date="2017" name="Nat. Microbiol.">
        <title>Global analysis of biosynthetic gene clusters reveals vast potential of secondary metabolite production in Penicillium species.</title>
        <authorList>
            <person name="Nielsen J.C."/>
            <person name="Grijseels S."/>
            <person name="Prigent S."/>
            <person name="Ji B."/>
            <person name="Dainat J."/>
            <person name="Nielsen K.F."/>
            <person name="Frisvad J.C."/>
            <person name="Workman M."/>
            <person name="Nielsen J."/>
        </authorList>
    </citation>
    <scope>NUCLEOTIDE SEQUENCE [LARGE SCALE GENOMIC DNA]</scope>
    <source>
        <strain evidence="3">IBT 29525</strain>
    </source>
</reference>
<comment type="caution">
    <text evidence="2">The sequence shown here is derived from an EMBL/GenBank/DDBJ whole genome shotgun (WGS) entry which is preliminary data.</text>
</comment>
<dbReference type="AlphaFoldDB" id="A0A1V6R7J0"/>
<dbReference type="EMBL" id="MDYO01000012">
    <property type="protein sequence ID" value="OQD97478.1"/>
    <property type="molecule type" value="Genomic_DNA"/>
</dbReference>
<evidence type="ECO:0000313" key="3">
    <source>
        <dbReference type="Proteomes" id="UP000191612"/>
    </source>
</evidence>
<name>A0A1V6R7J0_9EURO</name>
<evidence type="ECO:0000313" key="2">
    <source>
        <dbReference type="EMBL" id="OQD97478.1"/>
    </source>
</evidence>
<evidence type="ECO:0000256" key="1">
    <source>
        <dbReference type="SAM" id="Phobius"/>
    </source>
</evidence>
<feature type="transmembrane region" description="Helical" evidence="1">
    <location>
        <begin position="13"/>
        <end position="43"/>
    </location>
</feature>
<sequence length="77" mass="8579">MQNSMDRCIPEKYIPLVIVLPAVTFVVGVIGAIIFSITVGVVYRHPRLKQGLNEEQAKAFIKMHEQTQPGIIYSPAL</sequence>
<keyword evidence="1" id="KW-0812">Transmembrane</keyword>
<accession>A0A1V6R7J0</accession>
<proteinExistence type="predicted"/>
<dbReference type="Proteomes" id="UP000191612">
    <property type="component" value="Unassembled WGS sequence"/>
</dbReference>
<keyword evidence="1" id="KW-1133">Transmembrane helix</keyword>
<gene>
    <name evidence="2" type="ORF">PENSOL_c012G05392</name>
</gene>
<organism evidence="2 3">
    <name type="scientific">Penicillium solitum</name>
    <dbReference type="NCBI Taxonomy" id="60172"/>
    <lineage>
        <taxon>Eukaryota</taxon>
        <taxon>Fungi</taxon>
        <taxon>Dikarya</taxon>
        <taxon>Ascomycota</taxon>
        <taxon>Pezizomycotina</taxon>
        <taxon>Eurotiomycetes</taxon>
        <taxon>Eurotiomycetidae</taxon>
        <taxon>Eurotiales</taxon>
        <taxon>Aspergillaceae</taxon>
        <taxon>Penicillium</taxon>
    </lineage>
</organism>
<keyword evidence="3" id="KW-1185">Reference proteome</keyword>
<keyword evidence="1" id="KW-0472">Membrane</keyword>